<dbReference type="PANTHER" id="PTHR45339">
    <property type="entry name" value="HYBRID SIGNAL TRANSDUCTION HISTIDINE KINASE J"/>
    <property type="match status" value="1"/>
</dbReference>
<organism evidence="22 23">
    <name type="scientific">endosymbiont of Riftia pachyptila</name>
    <name type="common">vent Ph05</name>
    <dbReference type="NCBI Taxonomy" id="1048808"/>
    <lineage>
        <taxon>Bacteria</taxon>
        <taxon>Pseudomonadati</taxon>
        <taxon>Pseudomonadota</taxon>
        <taxon>Gammaproteobacteria</taxon>
        <taxon>sulfur-oxidizing symbionts</taxon>
    </lineage>
</organism>
<keyword evidence="10" id="KW-0067">ATP-binding</keyword>
<dbReference type="SUPFAM" id="SSF52172">
    <property type="entry name" value="CheY-like"/>
    <property type="match status" value="1"/>
</dbReference>
<dbReference type="InterPro" id="IPR005467">
    <property type="entry name" value="His_kinase_dom"/>
</dbReference>
<evidence type="ECO:0000256" key="14">
    <source>
        <dbReference type="ARBA" id="ARBA00064003"/>
    </source>
</evidence>
<evidence type="ECO:0000313" key="23">
    <source>
        <dbReference type="Proteomes" id="UP000004491"/>
    </source>
</evidence>
<dbReference type="SUPFAM" id="SSF47384">
    <property type="entry name" value="Homodimeric domain of signal transducing histidine kinase"/>
    <property type="match status" value="1"/>
</dbReference>
<dbReference type="SMART" id="SM00387">
    <property type="entry name" value="HATPase_c"/>
    <property type="match status" value="1"/>
</dbReference>
<dbReference type="Gene3D" id="3.40.50.2300">
    <property type="match status" value="1"/>
</dbReference>
<dbReference type="GO" id="GO:0000155">
    <property type="term" value="F:phosphorelay sensor kinase activity"/>
    <property type="evidence" value="ECO:0007669"/>
    <property type="project" value="InterPro"/>
</dbReference>
<dbReference type="PROSITE" id="PS50110">
    <property type="entry name" value="RESPONSE_REGULATORY"/>
    <property type="match status" value="1"/>
</dbReference>
<evidence type="ECO:0000256" key="17">
    <source>
        <dbReference type="PROSITE-ProRule" id="PRU00169"/>
    </source>
</evidence>
<dbReference type="EC" id="2.7.13.3" evidence="3"/>
<evidence type="ECO:0000256" key="1">
    <source>
        <dbReference type="ARBA" id="ARBA00000085"/>
    </source>
</evidence>
<dbReference type="PROSITE" id="PS50109">
    <property type="entry name" value="HIS_KIN"/>
    <property type="match status" value="1"/>
</dbReference>
<evidence type="ECO:0000256" key="18">
    <source>
        <dbReference type="SAM" id="Phobius"/>
    </source>
</evidence>
<dbReference type="PRINTS" id="PR00344">
    <property type="entry name" value="BCTRLSENSOR"/>
</dbReference>
<keyword evidence="7 18" id="KW-0812">Transmembrane</keyword>
<comment type="caution">
    <text evidence="22">The sequence shown here is derived from an EMBL/GenBank/DDBJ whole genome shotgun (WGS) entry which is preliminary data.</text>
</comment>
<dbReference type="InterPro" id="IPR003661">
    <property type="entry name" value="HisK_dim/P_dom"/>
</dbReference>
<dbReference type="Pfam" id="PF00512">
    <property type="entry name" value="HisKA"/>
    <property type="match status" value="1"/>
</dbReference>
<dbReference type="CDD" id="cd17546">
    <property type="entry name" value="REC_hyHK_CKI1_RcsC-like"/>
    <property type="match status" value="1"/>
</dbReference>
<comment type="catalytic activity">
    <reaction evidence="1">
        <text>ATP + protein L-histidine = ADP + protein N-phospho-L-histidine.</text>
        <dbReference type="EC" id="2.7.13.3"/>
    </reaction>
</comment>
<dbReference type="PROSITE" id="PS50894">
    <property type="entry name" value="HPT"/>
    <property type="match status" value="1"/>
</dbReference>
<feature type="transmembrane region" description="Helical" evidence="18">
    <location>
        <begin position="21"/>
        <end position="38"/>
    </location>
</feature>
<keyword evidence="8" id="KW-0547">Nucleotide-binding</keyword>
<evidence type="ECO:0000256" key="9">
    <source>
        <dbReference type="ARBA" id="ARBA00022777"/>
    </source>
</evidence>
<evidence type="ECO:0000259" key="19">
    <source>
        <dbReference type="PROSITE" id="PS50109"/>
    </source>
</evidence>
<feature type="modified residue" description="4-aspartylphosphate" evidence="17">
    <location>
        <position position="630"/>
    </location>
</feature>
<feature type="domain" description="Histidine kinase" evidence="19">
    <location>
        <begin position="196"/>
        <end position="417"/>
    </location>
</feature>
<dbReference type="EMBL" id="AFOC01000074">
    <property type="protein sequence ID" value="EGV50580.1"/>
    <property type="molecule type" value="Genomic_DNA"/>
</dbReference>
<dbReference type="AlphaFoldDB" id="G2DFM0"/>
<keyword evidence="4" id="KW-1003">Cell membrane</keyword>
<protein>
    <recommendedName>
        <fullName evidence="15">Sensory/regulatory protein RpfC</fullName>
        <ecNumber evidence="3">2.7.13.3</ecNumber>
    </recommendedName>
</protein>
<sequence length="844" mass="94185">MRQQGKMPDDLEKSLISEREQALVRIVLSAAVLFYLLLTSPSDLSVGDPGALTIQLVAGFLVFSSLIYLSIRVSSRISQPRRIIGIISDIWGFSLVSSFTGNLLAPWVWVYLWVTFGNAFRYGERYLYLSVVLSVTGFGYVLANNTFWLEHPLFGVGLLLSFFILPGYATVFIRRFKQEQKRAEDANRAKSDFLARMSHEIRTPLNGIIGTGELLRTCDLDSAAKEYVETIQTSGETLLHLIEDILDISKIEAGKLTIERTPFDLYALIHGTLRMLKSHATQKSLRLNSQIGLDTPYKLIGDPHHLRQILINLLGNAIKFTPKGSIELHCNLLRSQQGRALIRFEVIDSGIGIPKEKQDAIFQKFSQADESTTRRFGGTGLGTSIAKQLVELMGGRIGVQSTPGLGSVFWFDIEFKEDSQSIIEVQDKSLASCNVLRMCPHQATHTEVAQYLDEWSIAYQDVYTTSELIQHLSDSFEKNETFEVLIIDQVSITRHVRIVLESLREKFALSALTILVIYPPNAPLNPLGDKDNQIYTLGSPLDKALLFNALHASQTEQYGSEDVIHLANQVSNENALNPRVRILVGEDKATNRMVIGRMLENAGHDCELVTNGAKVLEALEKESFDVVILDMNMPVLSGLEAFKLYRFAHASANEPPFIMLTADATPEAREKCSEAGIRFFLTKPISSAKLLNTIRSATTIQSNEQRSTDMLTRVDKKNIGSHTPLVDQQILQELIALNTDGSFLQRLLDNFKRDGAEIIQLMHGALTNNDIELYRDQAHALKGSAANLGLIKLMTTASRANKIEANAFEHWGTNYLADIEANFQEALSALQKQIEKQARKSNTP</sequence>
<dbReference type="Pfam" id="PF00072">
    <property type="entry name" value="Response_reg"/>
    <property type="match status" value="1"/>
</dbReference>
<dbReference type="FunFam" id="3.30.565.10:FF:000010">
    <property type="entry name" value="Sensor histidine kinase RcsC"/>
    <property type="match status" value="1"/>
</dbReference>
<dbReference type="PANTHER" id="PTHR45339:SF1">
    <property type="entry name" value="HYBRID SIGNAL TRANSDUCTION HISTIDINE KINASE J"/>
    <property type="match status" value="1"/>
</dbReference>
<dbReference type="InterPro" id="IPR008207">
    <property type="entry name" value="Sig_transdc_His_kin_Hpt_dom"/>
</dbReference>
<dbReference type="Gene3D" id="3.30.565.10">
    <property type="entry name" value="Histidine kinase-like ATPase, C-terminal domain"/>
    <property type="match status" value="1"/>
</dbReference>
<dbReference type="InterPro" id="IPR036641">
    <property type="entry name" value="HPT_dom_sf"/>
</dbReference>
<keyword evidence="5 17" id="KW-0597">Phosphoprotein</keyword>
<feature type="transmembrane region" description="Helical" evidence="18">
    <location>
        <begin position="50"/>
        <end position="69"/>
    </location>
</feature>
<dbReference type="InterPro" id="IPR036890">
    <property type="entry name" value="HATPase_C_sf"/>
</dbReference>
<evidence type="ECO:0000313" key="22">
    <source>
        <dbReference type="EMBL" id="EGV50580.1"/>
    </source>
</evidence>
<dbReference type="InterPro" id="IPR036097">
    <property type="entry name" value="HisK_dim/P_sf"/>
</dbReference>
<dbReference type="SMART" id="SM00448">
    <property type="entry name" value="REC"/>
    <property type="match status" value="1"/>
</dbReference>
<dbReference type="FunFam" id="1.10.287.130:FF:000002">
    <property type="entry name" value="Two-component osmosensing histidine kinase"/>
    <property type="match status" value="1"/>
</dbReference>
<evidence type="ECO:0000256" key="3">
    <source>
        <dbReference type="ARBA" id="ARBA00012438"/>
    </source>
</evidence>
<dbReference type="Gene3D" id="1.10.287.130">
    <property type="match status" value="1"/>
</dbReference>
<dbReference type="SMART" id="SM00388">
    <property type="entry name" value="HisKA"/>
    <property type="match status" value="1"/>
</dbReference>
<evidence type="ECO:0000256" key="11">
    <source>
        <dbReference type="ARBA" id="ARBA00022989"/>
    </source>
</evidence>
<evidence type="ECO:0000256" key="2">
    <source>
        <dbReference type="ARBA" id="ARBA00004651"/>
    </source>
</evidence>
<keyword evidence="6 22" id="KW-0808">Transferase</keyword>
<feature type="modified residue" description="Phosphohistidine" evidence="16">
    <location>
        <position position="779"/>
    </location>
</feature>
<dbReference type="InterPro" id="IPR004358">
    <property type="entry name" value="Sig_transdc_His_kin-like_C"/>
</dbReference>
<keyword evidence="13 18" id="KW-0472">Membrane</keyword>
<dbReference type="InterPro" id="IPR001789">
    <property type="entry name" value="Sig_transdc_resp-reg_receiver"/>
</dbReference>
<reference evidence="22" key="1">
    <citation type="journal article" date="2011" name="ISME J.">
        <title>The endosymbionts of the deep-sea tubeworms Riftia pachyptila and Tevnia jerichonana share an identical physiology as revealed by proteogenomic analyses.</title>
        <authorList>
            <person name="Gardebrecht A."/>
            <person name="Markert S."/>
            <person name="Felbeck H."/>
            <person name="Thuermer A."/>
            <person name="Albrecht D."/>
            <person name="Wollherr A."/>
            <person name="Kabisch J."/>
            <person name="Lehmann R."/>
            <person name="Daniel R."/>
            <person name="Liesegang H."/>
            <person name="Hecker M."/>
            <person name="Sievert S.M."/>
            <person name="Schweder T."/>
        </authorList>
    </citation>
    <scope>NUCLEOTIDE SEQUENCE [LARGE SCALE GENOMIC DNA]</scope>
</reference>
<comment type="subcellular location">
    <subcellularLocation>
        <location evidence="2">Cell membrane</location>
        <topology evidence="2">Multi-pass membrane protein</topology>
    </subcellularLocation>
</comment>
<keyword evidence="9" id="KW-0418">Kinase</keyword>
<proteinExistence type="predicted"/>
<dbReference type="Pfam" id="PF01627">
    <property type="entry name" value="Hpt"/>
    <property type="match status" value="1"/>
</dbReference>
<feature type="transmembrane region" description="Helical" evidence="18">
    <location>
        <begin position="90"/>
        <end position="114"/>
    </location>
</feature>
<name>G2DFM0_9GAMM</name>
<evidence type="ECO:0000256" key="13">
    <source>
        <dbReference type="ARBA" id="ARBA00023136"/>
    </source>
</evidence>
<evidence type="ECO:0000256" key="6">
    <source>
        <dbReference type="ARBA" id="ARBA00022679"/>
    </source>
</evidence>
<evidence type="ECO:0000256" key="5">
    <source>
        <dbReference type="ARBA" id="ARBA00022553"/>
    </source>
</evidence>
<gene>
    <name evidence="22" type="primary">rpfC1</name>
    <name evidence="22" type="ORF">Rifp1Sym_cu00060</name>
</gene>
<dbReference type="CDD" id="cd00082">
    <property type="entry name" value="HisKA"/>
    <property type="match status" value="1"/>
</dbReference>
<evidence type="ECO:0000256" key="15">
    <source>
        <dbReference type="ARBA" id="ARBA00068150"/>
    </source>
</evidence>
<dbReference type="Gene3D" id="1.20.120.160">
    <property type="entry name" value="HPT domain"/>
    <property type="match status" value="1"/>
</dbReference>
<dbReference type="SUPFAM" id="SSF55874">
    <property type="entry name" value="ATPase domain of HSP90 chaperone/DNA topoisomerase II/histidine kinase"/>
    <property type="match status" value="1"/>
</dbReference>
<evidence type="ECO:0000256" key="10">
    <source>
        <dbReference type="ARBA" id="ARBA00022840"/>
    </source>
</evidence>
<keyword evidence="11 18" id="KW-1133">Transmembrane helix</keyword>
<dbReference type="CDD" id="cd16922">
    <property type="entry name" value="HATPase_EvgS-ArcB-TorS-like"/>
    <property type="match status" value="1"/>
</dbReference>
<evidence type="ECO:0000256" key="16">
    <source>
        <dbReference type="PROSITE-ProRule" id="PRU00110"/>
    </source>
</evidence>
<accession>G2DFM0</accession>
<evidence type="ECO:0000259" key="20">
    <source>
        <dbReference type="PROSITE" id="PS50110"/>
    </source>
</evidence>
<evidence type="ECO:0000256" key="12">
    <source>
        <dbReference type="ARBA" id="ARBA00023012"/>
    </source>
</evidence>
<evidence type="ECO:0000259" key="21">
    <source>
        <dbReference type="PROSITE" id="PS50894"/>
    </source>
</evidence>
<dbReference type="GO" id="GO:0005524">
    <property type="term" value="F:ATP binding"/>
    <property type="evidence" value="ECO:0007669"/>
    <property type="project" value="UniProtKB-KW"/>
</dbReference>
<evidence type="ECO:0000256" key="7">
    <source>
        <dbReference type="ARBA" id="ARBA00022692"/>
    </source>
</evidence>
<comment type="subunit">
    <text evidence="14">At low DSF concentrations, interacts with RpfF.</text>
</comment>
<feature type="domain" description="HPt" evidence="21">
    <location>
        <begin position="740"/>
        <end position="837"/>
    </location>
</feature>
<dbReference type="Pfam" id="PF02518">
    <property type="entry name" value="HATPase_c"/>
    <property type="match status" value="1"/>
</dbReference>
<dbReference type="Proteomes" id="UP000004491">
    <property type="component" value="Unassembled WGS sequence"/>
</dbReference>
<evidence type="ECO:0000256" key="8">
    <source>
        <dbReference type="ARBA" id="ARBA00022741"/>
    </source>
</evidence>
<dbReference type="SUPFAM" id="SSF47226">
    <property type="entry name" value="Histidine-containing phosphotransfer domain, HPT domain"/>
    <property type="match status" value="1"/>
</dbReference>
<dbReference type="GO" id="GO:0005886">
    <property type="term" value="C:plasma membrane"/>
    <property type="evidence" value="ECO:0007669"/>
    <property type="project" value="UniProtKB-SubCell"/>
</dbReference>
<evidence type="ECO:0000256" key="4">
    <source>
        <dbReference type="ARBA" id="ARBA00022475"/>
    </source>
</evidence>
<feature type="domain" description="Response regulatory" evidence="20">
    <location>
        <begin position="581"/>
        <end position="698"/>
    </location>
</feature>
<keyword evidence="23" id="KW-1185">Reference proteome</keyword>
<feature type="transmembrane region" description="Helical" evidence="18">
    <location>
        <begin position="155"/>
        <end position="173"/>
    </location>
</feature>
<keyword evidence="12" id="KW-0902">Two-component regulatory system</keyword>
<dbReference type="InterPro" id="IPR011006">
    <property type="entry name" value="CheY-like_superfamily"/>
</dbReference>
<dbReference type="InterPro" id="IPR003594">
    <property type="entry name" value="HATPase_dom"/>
</dbReference>
<feature type="transmembrane region" description="Helical" evidence="18">
    <location>
        <begin position="126"/>
        <end position="143"/>
    </location>
</feature>